<evidence type="ECO:0000256" key="1">
    <source>
        <dbReference type="ARBA" id="ARBA00007534"/>
    </source>
</evidence>
<dbReference type="Pfam" id="PF01083">
    <property type="entry name" value="Cutinase"/>
    <property type="match status" value="1"/>
</dbReference>
<evidence type="ECO:0000256" key="7">
    <source>
        <dbReference type="ARBA" id="ARBA00034045"/>
    </source>
</evidence>
<dbReference type="AlphaFoldDB" id="A0A6G1J255"/>
<dbReference type="PANTHER" id="PTHR48250">
    <property type="entry name" value="CUTINASE 2-RELATED"/>
    <property type="match status" value="1"/>
</dbReference>
<keyword evidence="4" id="KW-0732">Signal</keyword>
<evidence type="ECO:0000313" key="9">
    <source>
        <dbReference type="EMBL" id="KAF2684229.1"/>
    </source>
</evidence>
<gene>
    <name evidence="9" type="ORF">K458DRAFT_431783</name>
</gene>
<dbReference type="InterPro" id="IPR029058">
    <property type="entry name" value="AB_hydrolase_fold"/>
</dbReference>
<dbReference type="EC" id="3.1.1.74" evidence="2"/>
<keyword evidence="3" id="KW-0719">Serine esterase</keyword>
<dbReference type="GO" id="GO:0005576">
    <property type="term" value="C:extracellular region"/>
    <property type="evidence" value="ECO:0007669"/>
    <property type="project" value="InterPro"/>
</dbReference>
<comment type="catalytic activity">
    <reaction evidence="7">
        <text>cutin + H2O = cutin monomers.</text>
        <dbReference type="EC" id="3.1.1.74"/>
    </reaction>
</comment>
<keyword evidence="10" id="KW-1185">Reference proteome</keyword>
<evidence type="ECO:0000313" key="10">
    <source>
        <dbReference type="Proteomes" id="UP000799291"/>
    </source>
</evidence>
<evidence type="ECO:0000256" key="4">
    <source>
        <dbReference type="ARBA" id="ARBA00022729"/>
    </source>
</evidence>
<keyword evidence="6 8" id="KW-1015">Disulfide bond</keyword>
<evidence type="ECO:0000256" key="3">
    <source>
        <dbReference type="ARBA" id="ARBA00022487"/>
    </source>
</evidence>
<dbReference type="InterPro" id="IPR000675">
    <property type="entry name" value="Cutinase/axe"/>
</dbReference>
<name>A0A6G1J255_9PLEO</name>
<dbReference type="InterPro" id="IPR011150">
    <property type="entry name" value="Cutinase_monf"/>
</dbReference>
<dbReference type="GO" id="GO:0050525">
    <property type="term" value="F:cutinase activity"/>
    <property type="evidence" value="ECO:0007669"/>
    <property type="project" value="UniProtKB-EC"/>
</dbReference>
<dbReference type="PANTHER" id="PTHR48250:SF2">
    <property type="entry name" value="CUTINASE"/>
    <property type="match status" value="1"/>
</dbReference>
<evidence type="ECO:0000256" key="5">
    <source>
        <dbReference type="ARBA" id="ARBA00022801"/>
    </source>
</evidence>
<sequence>MSREKELYLIIPSQPFHVLISYPTNFWHNTISLIMKPTNRLLSGLLLSILSITSATPTRRDAYDTSTAMDDVIAGRISCASTAVIFGRGTFDTGNIGVWTGPQFEAALLRELNGDIHFQGINRADYPADLDGYAREGGSETCAVACAATVNAYAAKCPEARIFVSGWRLVFHLSALPFFHKYSLKQLALLRKISQGALCAHKCVNYLSTPQLSGLVVFGSENSLMTPPSAIPLNLPYAPYCNENSTAPDLLCTSTWTSGFDLPDSLVELTGMVQASLQSLKSIAGNEAQREAAVKMPGLMAVGLARNAAWFTKDLVSGHVRRWLVLLPHFEYGTMGYTDEAAGWVAGVVRR</sequence>
<dbReference type="GO" id="GO:0016052">
    <property type="term" value="P:carbohydrate catabolic process"/>
    <property type="evidence" value="ECO:0007669"/>
    <property type="project" value="TreeGrafter"/>
</dbReference>
<feature type="disulfide bond" evidence="8">
    <location>
        <begin position="79"/>
        <end position="157"/>
    </location>
</feature>
<accession>A0A6G1J255</accession>
<dbReference type="EMBL" id="MU005582">
    <property type="protein sequence ID" value="KAF2684229.1"/>
    <property type="molecule type" value="Genomic_DNA"/>
</dbReference>
<dbReference type="SUPFAM" id="SSF53474">
    <property type="entry name" value="alpha/beta-Hydrolases"/>
    <property type="match status" value="1"/>
</dbReference>
<evidence type="ECO:0000256" key="2">
    <source>
        <dbReference type="ARBA" id="ARBA00013095"/>
    </source>
</evidence>
<organism evidence="9 10">
    <name type="scientific">Lentithecium fluviatile CBS 122367</name>
    <dbReference type="NCBI Taxonomy" id="1168545"/>
    <lineage>
        <taxon>Eukaryota</taxon>
        <taxon>Fungi</taxon>
        <taxon>Dikarya</taxon>
        <taxon>Ascomycota</taxon>
        <taxon>Pezizomycotina</taxon>
        <taxon>Dothideomycetes</taxon>
        <taxon>Pleosporomycetidae</taxon>
        <taxon>Pleosporales</taxon>
        <taxon>Massarineae</taxon>
        <taxon>Lentitheciaceae</taxon>
        <taxon>Lentithecium</taxon>
    </lineage>
</organism>
<dbReference type="Proteomes" id="UP000799291">
    <property type="component" value="Unassembled WGS sequence"/>
</dbReference>
<evidence type="ECO:0000256" key="8">
    <source>
        <dbReference type="PIRSR" id="PIRSR611150-2"/>
    </source>
</evidence>
<protein>
    <recommendedName>
        <fullName evidence="2">cutinase</fullName>
        <ecNumber evidence="2">3.1.1.74</ecNumber>
    </recommendedName>
</protein>
<comment type="similarity">
    <text evidence="1">Belongs to the cutinase family.</text>
</comment>
<dbReference type="Gene3D" id="3.40.50.1820">
    <property type="entry name" value="alpha/beta hydrolase"/>
    <property type="match status" value="1"/>
</dbReference>
<reference evidence="9" key="1">
    <citation type="journal article" date="2020" name="Stud. Mycol.">
        <title>101 Dothideomycetes genomes: a test case for predicting lifestyles and emergence of pathogens.</title>
        <authorList>
            <person name="Haridas S."/>
            <person name="Albert R."/>
            <person name="Binder M."/>
            <person name="Bloem J."/>
            <person name="Labutti K."/>
            <person name="Salamov A."/>
            <person name="Andreopoulos B."/>
            <person name="Baker S."/>
            <person name="Barry K."/>
            <person name="Bills G."/>
            <person name="Bluhm B."/>
            <person name="Cannon C."/>
            <person name="Castanera R."/>
            <person name="Culley D."/>
            <person name="Daum C."/>
            <person name="Ezra D."/>
            <person name="Gonzalez J."/>
            <person name="Henrissat B."/>
            <person name="Kuo A."/>
            <person name="Liang C."/>
            <person name="Lipzen A."/>
            <person name="Lutzoni F."/>
            <person name="Magnuson J."/>
            <person name="Mondo S."/>
            <person name="Nolan M."/>
            <person name="Ohm R."/>
            <person name="Pangilinan J."/>
            <person name="Park H.-J."/>
            <person name="Ramirez L."/>
            <person name="Alfaro M."/>
            <person name="Sun H."/>
            <person name="Tritt A."/>
            <person name="Yoshinaga Y."/>
            <person name="Zwiers L.-H."/>
            <person name="Turgeon B."/>
            <person name="Goodwin S."/>
            <person name="Spatafora J."/>
            <person name="Crous P."/>
            <person name="Grigoriev I."/>
        </authorList>
    </citation>
    <scope>NUCLEOTIDE SEQUENCE</scope>
    <source>
        <strain evidence="9">CBS 122367</strain>
    </source>
</reference>
<proteinExistence type="inferred from homology"/>
<evidence type="ECO:0000256" key="6">
    <source>
        <dbReference type="ARBA" id="ARBA00023157"/>
    </source>
</evidence>
<keyword evidence="5" id="KW-0378">Hydrolase</keyword>
<dbReference type="OrthoDB" id="2975078at2759"/>